<proteinExistence type="predicted"/>
<dbReference type="AlphaFoldDB" id="A0A5B7GSN3"/>
<sequence>MKRVRAGGVTEGRRQAASPPLAGWTHTEGLGRTTTAVGREGHGLYGVVTMRTRPVGVRLTLAGALNRKYAVLYNGMRDVRCKSIAERPSIPHSQTQCM</sequence>
<organism evidence="2 3">
    <name type="scientific">Portunus trituberculatus</name>
    <name type="common">Swimming crab</name>
    <name type="synonym">Neptunus trituberculatus</name>
    <dbReference type="NCBI Taxonomy" id="210409"/>
    <lineage>
        <taxon>Eukaryota</taxon>
        <taxon>Metazoa</taxon>
        <taxon>Ecdysozoa</taxon>
        <taxon>Arthropoda</taxon>
        <taxon>Crustacea</taxon>
        <taxon>Multicrustacea</taxon>
        <taxon>Malacostraca</taxon>
        <taxon>Eumalacostraca</taxon>
        <taxon>Eucarida</taxon>
        <taxon>Decapoda</taxon>
        <taxon>Pleocyemata</taxon>
        <taxon>Brachyura</taxon>
        <taxon>Eubrachyura</taxon>
        <taxon>Portunoidea</taxon>
        <taxon>Portunidae</taxon>
        <taxon>Portuninae</taxon>
        <taxon>Portunus</taxon>
    </lineage>
</organism>
<comment type="caution">
    <text evidence="2">The sequence shown here is derived from an EMBL/GenBank/DDBJ whole genome shotgun (WGS) entry which is preliminary data.</text>
</comment>
<dbReference type="EMBL" id="VSRR010017281">
    <property type="protein sequence ID" value="MPC60197.1"/>
    <property type="molecule type" value="Genomic_DNA"/>
</dbReference>
<protein>
    <submittedName>
        <fullName evidence="2">Uncharacterized protein</fullName>
    </submittedName>
</protein>
<keyword evidence="3" id="KW-1185">Reference proteome</keyword>
<dbReference type="Proteomes" id="UP000324222">
    <property type="component" value="Unassembled WGS sequence"/>
</dbReference>
<accession>A0A5B7GSN3</accession>
<gene>
    <name evidence="2" type="ORF">E2C01_054235</name>
</gene>
<evidence type="ECO:0000256" key="1">
    <source>
        <dbReference type="SAM" id="MobiDB-lite"/>
    </source>
</evidence>
<evidence type="ECO:0000313" key="2">
    <source>
        <dbReference type="EMBL" id="MPC60197.1"/>
    </source>
</evidence>
<reference evidence="2 3" key="1">
    <citation type="submission" date="2019-05" db="EMBL/GenBank/DDBJ databases">
        <title>Another draft genome of Portunus trituberculatus and its Hox gene families provides insights of decapod evolution.</title>
        <authorList>
            <person name="Jeong J.-H."/>
            <person name="Song I."/>
            <person name="Kim S."/>
            <person name="Choi T."/>
            <person name="Kim D."/>
            <person name="Ryu S."/>
            <person name="Kim W."/>
        </authorList>
    </citation>
    <scope>NUCLEOTIDE SEQUENCE [LARGE SCALE GENOMIC DNA]</scope>
    <source>
        <tissue evidence="2">Muscle</tissue>
    </source>
</reference>
<evidence type="ECO:0000313" key="3">
    <source>
        <dbReference type="Proteomes" id="UP000324222"/>
    </source>
</evidence>
<feature type="region of interest" description="Disordered" evidence="1">
    <location>
        <begin position="1"/>
        <end position="32"/>
    </location>
</feature>
<name>A0A5B7GSN3_PORTR</name>